<protein>
    <recommendedName>
        <fullName evidence="1">UBC core domain-containing protein</fullName>
    </recommendedName>
</protein>
<dbReference type="AlphaFoldDB" id="A0A1L3GM75"/>
<evidence type="ECO:0000313" key="3">
    <source>
        <dbReference type="Proteomes" id="UP000182517"/>
    </source>
</evidence>
<feature type="domain" description="UBC core" evidence="1">
    <location>
        <begin position="61"/>
        <end position="140"/>
    </location>
</feature>
<evidence type="ECO:0000313" key="2">
    <source>
        <dbReference type="EMBL" id="APG27033.1"/>
    </source>
</evidence>
<keyword evidence="3" id="KW-1185">Reference proteome</keyword>
<gene>
    <name evidence="2" type="ORF">A7E78_03810</name>
</gene>
<dbReference type="Gene3D" id="3.10.110.10">
    <property type="entry name" value="Ubiquitin Conjugating Enzyme"/>
    <property type="match status" value="1"/>
</dbReference>
<dbReference type="STRING" id="1842532.A7E78_03810"/>
<dbReference type="InterPro" id="IPR050113">
    <property type="entry name" value="Ub_conjugating_enzyme"/>
</dbReference>
<sequence>MSALSERVKQDLRKIEELAKSLDGRIKIKSTEGSPINKIVLEIKYPTAPSKAYPDKVQDTTEVKIELLSRYPFQEPTATIITPIYHPNVYTSGKICFGTKWLPTQGLDLLTKRIIQIITFDETILNEKSPANSDALRWYRGAISKNPNAFPTDKLVVRETKKTTMSWKNVEGGGEERTLVSCPKCNASLRVPVGKSGNVFCPKCNEKFFIRT</sequence>
<evidence type="ECO:0000259" key="1">
    <source>
        <dbReference type="Pfam" id="PF00179"/>
    </source>
</evidence>
<dbReference type="SUPFAM" id="SSF54495">
    <property type="entry name" value="UBC-like"/>
    <property type="match status" value="1"/>
</dbReference>
<dbReference type="OrthoDB" id="7350595at2"/>
<dbReference type="EMBL" id="CP015519">
    <property type="protein sequence ID" value="APG27033.1"/>
    <property type="molecule type" value="Genomic_DNA"/>
</dbReference>
<dbReference type="InterPro" id="IPR000608">
    <property type="entry name" value="UBC"/>
</dbReference>
<proteinExistence type="predicted"/>
<organism evidence="2 3">
    <name type="scientific">Syntrophotalea acetylenivorans</name>
    <dbReference type="NCBI Taxonomy" id="1842532"/>
    <lineage>
        <taxon>Bacteria</taxon>
        <taxon>Pseudomonadati</taxon>
        <taxon>Thermodesulfobacteriota</taxon>
        <taxon>Desulfuromonadia</taxon>
        <taxon>Desulfuromonadales</taxon>
        <taxon>Syntrophotaleaceae</taxon>
        <taxon>Syntrophotalea</taxon>
    </lineage>
</organism>
<dbReference type="SMART" id="SM00212">
    <property type="entry name" value="UBCc"/>
    <property type="match status" value="1"/>
</dbReference>
<reference evidence="2 3" key="1">
    <citation type="journal article" date="2017" name="Genome Announc.">
        <title>Complete Genome Sequences of Two Acetylene-Fermenting Pelobacter acetylenicus Strains.</title>
        <authorList>
            <person name="Sutton J.M."/>
            <person name="Baesman S.M."/>
            <person name="Fierst J.L."/>
            <person name="Poret-Peterson A.T."/>
            <person name="Oremland R.S."/>
            <person name="Dunlap D.S."/>
            <person name="Akob D.M."/>
        </authorList>
    </citation>
    <scope>NUCLEOTIDE SEQUENCE [LARGE SCALE GENOMIC DNA]</scope>
    <source>
        <strain evidence="2 3">SFB93</strain>
    </source>
</reference>
<dbReference type="KEGG" id="pef:A7E78_03810"/>
<dbReference type="CDD" id="cd00195">
    <property type="entry name" value="UBCc_UEV"/>
    <property type="match status" value="1"/>
</dbReference>
<name>A0A1L3GM75_9BACT</name>
<accession>A0A1L3GM75</accession>
<dbReference type="Proteomes" id="UP000182517">
    <property type="component" value="Chromosome"/>
</dbReference>
<dbReference type="RefSeq" id="WP_072282995.1">
    <property type="nucleotide sequence ID" value="NZ_CP015519.1"/>
</dbReference>
<dbReference type="InterPro" id="IPR016135">
    <property type="entry name" value="UBQ-conjugating_enzyme/RWD"/>
</dbReference>
<dbReference type="Pfam" id="PF00179">
    <property type="entry name" value="UQ_con"/>
    <property type="match status" value="1"/>
</dbReference>
<dbReference type="PANTHER" id="PTHR24067">
    <property type="entry name" value="UBIQUITIN-CONJUGATING ENZYME E2"/>
    <property type="match status" value="1"/>
</dbReference>